<dbReference type="PROSITE" id="PS50011">
    <property type="entry name" value="PROTEIN_KINASE_DOM"/>
    <property type="match status" value="1"/>
</dbReference>
<feature type="region of interest" description="Disordered" evidence="1">
    <location>
        <begin position="1"/>
        <end position="20"/>
    </location>
</feature>
<evidence type="ECO:0000256" key="1">
    <source>
        <dbReference type="SAM" id="MobiDB-lite"/>
    </source>
</evidence>
<feature type="compositionally biased region" description="Low complexity" evidence="1">
    <location>
        <begin position="1"/>
        <end position="17"/>
    </location>
</feature>
<accession>A0A836I9C9</accession>
<dbReference type="RefSeq" id="XP_067753665.1">
    <property type="nucleotide sequence ID" value="XM_067897508.1"/>
</dbReference>
<dbReference type="GO" id="GO:0005737">
    <property type="term" value="C:cytoplasm"/>
    <property type="evidence" value="ECO:0007669"/>
    <property type="project" value="TreeGrafter"/>
</dbReference>
<dbReference type="Gene3D" id="1.10.510.10">
    <property type="entry name" value="Transferase(Phosphotransferase) domain 1"/>
    <property type="match status" value="1"/>
</dbReference>
<dbReference type="GO" id="GO:0004674">
    <property type="term" value="F:protein serine/threonine kinase activity"/>
    <property type="evidence" value="ECO:0007669"/>
    <property type="project" value="TreeGrafter"/>
</dbReference>
<feature type="compositionally biased region" description="Acidic residues" evidence="1">
    <location>
        <begin position="282"/>
        <end position="292"/>
    </location>
</feature>
<dbReference type="InterPro" id="IPR000719">
    <property type="entry name" value="Prot_kinase_dom"/>
</dbReference>
<feature type="compositionally biased region" description="Low complexity" evidence="1">
    <location>
        <begin position="260"/>
        <end position="278"/>
    </location>
</feature>
<comment type="caution">
    <text evidence="3">The sequence shown here is derived from an EMBL/GenBank/DDBJ whole genome shotgun (WGS) entry which is preliminary data.</text>
</comment>
<dbReference type="AlphaFoldDB" id="A0A836I9C9"/>
<dbReference type="InterPro" id="IPR011009">
    <property type="entry name" value="Kinase-like_dom_sf"/>
</dbReference>
<dbReference type="GeneID" id="94287585"/>
<dbReference type="EMBL" id="JAFJZO010000035">
    <property type="protein sequence ID" value="KAG5492881.1"/>
    <property type="molecule type" value="Genomic_DNA"/>
</dbReference>
<evidence type="ECO:0000313" key="3">
    <source>
        <dbReference type="EMBL" id="KAG5492881.1"/>
    </source>
</evidence>
<evidence type="ECO:0000259" key="2">
    <source>
        <dbReference type="PROSITE" id="PS50011"/>
    </source>
</evidence>
<gene>
    <name evidence="3" type="ORF">JKF63_01461</name>
</gene>
<dbReference type="InterPro" id="IPR053235">
    <property type="entry name" value="Ser_Thr_kinase"/>
</dbReference>
<reference evidence="3 4" key="1">
    <citation type="submission" date="2021-02" db="EMBL/GenBank/DDBJ databases">
        <title>Porcisia hertigi Genome sequencing and assembly.</title>
        <authorList>
            <person name="Almutairi H."/>
            <person name="Gatherer D."/>
        </authorList>
    </citation>
    <scope>NUCLEOTIDE SEQUENCE [LARGE SCALE GENOMIC DNA]</scope>
    <source>
        <strain evidence="3 4">C119</strain>
    </source>
</reference>
<dbReference type="OrthoDB" id="4062651at2759"/>
<name>A0A836I9C9_9TRYP</name>
<evidence type="ECO:0000313" key="4">
    <source>
        <dbReference type="Proteomes" id="UP000674318"/>
    </source>
</evidence>
<feature type="region of interest" description="Disordered" evidence="1">
    <location>
        <begin position="258"/>
        <end position="292"/>
    </location>
</feature>
<dbReference type="SMART" id="SM00220">
    <property type="entry name" value="S_TKc"/>
    <property type="match status" value="1"/>
</dbReference>
<keyword evidence="4" id="KW-1185">Reference proteome</keyword>
<dbReference type="PANTHER" id="PTHR24361">
    <property type="entry name" value="MITOGEN-ACTIVATED KINASE KINASE KINASE"/>
    <property type="match status" value="1"/>
</dbReference>
<organism evidence="3 4">
    <name type="scientific">Porcisia hertigi</name>
    <dbReference type="NCBI Taxonomy" id="2761500"/>
    <lineage>
        <taxon>Eukaryota</taxon>
        <taxon>Discoba</taxon>
        <taxon>Euglenozoa</taxon>
        <taxon>Kinetoplastea</taxon>
        <taxon>Metakinetoplastina</taxon>
        <taxon>Trypanosomatida</taxon>
        <taxon>Trypanosomatidae</taxon>
        <taxon>Leishmaniinae</taxon>
        <taxon>Porcisia</taxon>
    </lineage>
</organism>
<protein>
    <recommendedName>
        <fullName evidence="2">Protein kinase domain-containing protein</fullName>
    </recommendedName>
</protein>
<dbReference type="PANTHER" id="PTHR24361:SF785">
    <property type="entry name" value="DUAL SPECIFICITY MITOGEN-ACTIVATED PROTEIN KINASE KINASE 1"/>
    <property type="match status" value="1"/>
</dbReference>
<dbReference type="Pfam" id="PF00069">
    <property type="entry name" value="Pkinase"/>
    <property type="match status" value="1"/>
</dbReference>
<dbReference type="KEGG" id="phet:94287585"/>
<dbReference type="GO" id="GO:0005524">
    <property type="term" value="F:ATP binding"/>
    <property type="evidence" value="ECO:0007669"/>
    <property type="project" value="InterPro"/>
</dbReference>
<sequence>MTTTTTTPSSSAPLSSSNHKHGVWSRCISKADVYPSSLGAIRARVEALRPGWRDHSAASVVPIEQAVLSPLYLRLKVNESLALELLGPSEEYEQYSTPIGEFDAALCVLSVAQLLSRLHAQGVVHGHLHAGVVWRHREDALRFVVTECELPMSALVPHGVVGNAARQCAAPEILRGQPYGGASDVWGLGVLLLQLLLGSSKSICTDDLADSDLLSPLFSTLGPSATSFVLPCLKSDPQTRPLLLQVLRHPFFVSVLSTGSNEQSSDSGSASASASSRSSESEYLEESDSDST</sequence>
<dbReference type="Proteomes" id="UP000674318">
    <property type="component" value="Chromosome 35"/>
</dbReference>
<proteinExistence type="predicted"/>
<feature type="domain" description="Protein kinase" evidence="2">
    <location>
        <begin position="1"/>
        <end position="252"/>
    </location>
</feature>
<dbReference type="SUPFAM" id="SSF56112">
    <property type="entry name" value="Protein kinase-like (PK-like)"/>
    <property type="match status" value="1"/>
</dbReference>